<reference evidence="4 5" key="1">
    <citation type="submission" date="2018-06" db="EMBL/GenBank/DDBJ databases">
        <authorList>
            <consortium name="Pathogen Informatics"/>
            <person name="Doyle S."/>
        </authorList>
    </citation>
    <scope>NUCLEOTIDE SEQUENCE [LARGE SCALE GENOMIC DNA]</scope>
    <source>
        <strain evidence="4 5">NCTC13465</strain>
    </source>
</reference>
<organism evidence="4 5">
    <name type="scientific">Klebsiella pneumoniae</name>
    <dbReference type="NCBI Taxonomy" id="573"/>
    <lineage>
        <taxon>Bacteria</taxon>
        <taxon>Pseudomonadati</taxon>
        <taxon>Pseudomonadota</taxon>
        <taxon>Gammaproteobacteria</taxon>
        <taxon>Enterobacterales</taxon>
        <taxon>Enterobacteriaceae</taxon>
        <taxon>Klebsiella/Raoultella group</taxon>
        <taxon>Klebsiella</taxon>
        <taxon>Klebsiella pneumoniae complex</taxon>
    </lineage>
</organism>
<dbReference type="Proteomes" id="UP000251721">
    <property type="component" value="Unassembled WGS sequence"/>
</dbReference>
<feature type="signal peptide" evidence="3">
    <location>
        <begin position="1"/>
        <end position="20"/>
    </location>
</feature>
<evidence type="ECO:0000313" key="4">
    <source>
        <dbReference type="EMBL" id="SQC57802.1"/>
    </source>
</evidence>
<dbReference type="EMBL" id="UAWQ01000020">
    <property type="protein sequence ID" value="SQC57802.1"/>
    <property type="molecule type" value="Genomic_DNA"/>
</dbReference>
<gene>
    <name evidence="4" type="ORF">NCTC13465_05682</name>
</gene>
<proteinExistence type="predicted"/>
<dbReference type="NCBIfam" id="NF041639">
    <property type="entry name" value="YicS_fam"/>
    <property type="match status" value="1"/>
</dbReference>
<feature type="compositionally biased region" description="Polar residues" evidence="2">
    <location>
        <begin position="86"/>
        <end position="98"/>
    </location>
</feature>
<protein>
    <recommendedName>
        <fullName evidence="1">Uncharacterized protein YicS</fullName>
    </recommendedName>
</protein>
<evidence type="ECO:0000256" key="1">
    <source>
        <dbReference type="ARBA" id="ARBA00035681"/>
    </source>
</evidence>
<sequence>MKACWMVCLVTALSATSAWAESPLQSLQFEQQKQQVLKAVKEKCAPASHLSDNDFANKVLATDGNKNAVREATLAKERNNQRKATRPQSTKSSVRPNSGYFSLATSVFQSNGVSCL</sequence>
<evidence type="ECO:0000256" key="3">
    <source>
        <dbReference type="SAM" id="SignalP"/>
    </source>
</evidence>
<feature type="region of interest" description="Disordered" evidence="2">
    <location>
        <begin position="67"/>
        <end position="98"/>
    </location>
</feature>
<name>A0A2X3FNK4_KLEPN</name>
<keyword evidence="3" id="KW-0732">Signal</keyword>
<accession>A0A2X3FNK4</accession>
<evidence type="ECO:0000313" key="5">
    <source>
        <dbReference type="Proteomes" id="UP000251721"/>
    </source>
</evidence>
<dbReference type="AlphaFoldDB" id="A0A2X3FNK4"/>
<dbReference type="InterPro" id="IPR048144">
    <property type="entry name" value="YicS_fam"/>
</dbReference>
<feature type="chain" id="PRO_5015866691" description="Uncharacterized protein YicS" evidence="3">
    <location>
        <begin position="21"/>
        <end position="116"/>
    </location>
</feature>
<evidence type="ECO:0000256" key="2">
    <source>
        <dbReference type="SAM" id="MobiDB-lite"/>
    </source>
</evidence>